<feature type="signal peptide" evidence="1">
    <location>
        <begin position="1"/>
        <end position="19"/>
    </location>
</feature>
<proteinExistence type="predicted"/>
<feature type="chain" id="PRO_5029898028" description="Secreted protein" evidence="1">
    <location>
        <begin position="20"/>
        <end position="67"/>
    </location>
</feature>
<gene>
    <name evidence="2" type="ORF">EB796_013511</name>
</gene>
<organism evidence="2 3">
    <name type="scientific">Bugula neritina</name>
    <name type="common">Brown bryozoan</name>
    <name type="synonym">Sertularia neritina</name>
    <dbReference type="NCBI Taxonomy" id="10212"/>
    <lineage>
        <taxon>Eukaryota</taxon>
        <taxon>Metazoa</taxon>
        <taxon>Spiralia</taxon>
        <taxon>Lophotrochozoa</taxon>
        <taxon>Bryozoa</taxon>
        <taxon>Gymnolaemata</taxon>
        <taxon>Cheilostomatida</taxon>
        <taxon>Flustrina</taxon>
        <taxon>Buguloidea</taxon>
        <taxon>Bugulidae</taxon>
        <taxon>Bugula</taxon>
    </lineage>
</organism>
<keyword evidence="3" id="KW-1185">Reference proteome</keyword>
<evidence type="ECO:0008006" key="4">
    <source>
        <dbReference type="Google" id="ProtNLM"/>
    </source>
</evidence>
<reference evidence="2" key="1">
    <citation type="submission" date="2020-06" db="EMBL/GenBank/DDBJ databases">
        <title>Draft genome of Bugula neritina, a colonial animal packing powerful symbionts and potential medicines.</title>
        <authorList>
            <person name="Rayko M."/>
        </authorList>
    </citation>
    <scope>NUCLEOTIDE SEQUENCE [LARGE SCALE GENOMIC DNA]</scope>
    <source>
        <strain evidence="2">Kwan_BN1</strain>
    </source>
</reference>
<name>A0A7J7JRD5_BUGNE</name>
<sequence length="67" mass="7926">MRTPISLWLSVVSYCFTKAYVMVDAATRSATTQAVNDYHYEQLFDSTYFHHMNWLLPHVDRNRTLLV</sequence>
<comment type="caution">
    <text evidence="2">The sequence shown here is derived from an EMBL/GenBank/DDBJ whole genome shotgun (WGS) entry which is preliminary data.</text>
</comment>
<evidence type="ECO:0000313" key="2">
    <source>
        <dbReference type="EMBL" id="KAF6028184.1"/>
    </source>
</evidence>
<dbReference type="Proteomes" id="UP000593567">
    <property type="component" value="Unassembled WGS sequence"/>
</dbReference>
<dbReference type="AlphaFoldDB" id="A0A7J7JRD5"/>
<protein>
    <recommendedName>
        <fullName evidence="4">Secreted protein</fullName>
    </recommendedName>
</protein>
<evidence type="ECO:0000256" key="1">
    <source>
        <dbReference type="SAM" id="SignalP"/>
    </source>
</evidence>
<dbReference type="EMBL" id="VXIV02001978">
    <property type="protein sequence ID" value="KAF6028184.1"/>
    <property type="molecule type" value="Genomic_DNA"/>
</dbReference>
<keyword evidence="1" id="KW-0732">Signal</keyword>
<accession>A0A7J7JRD5</accession>
<evidence type="ECO:0000313" key="3">
    <source>
        <dbReference type="Proteomes" id="UP000593567"/>
    </source>
</evidence>